<accession>A0AA39UZ00</accession>
<protein>
    <submittedName>
        <fullName evidence="3">Uncharacterized protein</fullName>
    </submittedName>
</protein>
<dbReference type="AlphaFoldDB" id="A0AA39UZ00"/>
<feature type="transmembrane region" description="Helical" evidence="2">
    <location>
        <begin position="144"/>
        <end position="162"/>
    </location>
</feature>
<sequence>MAAEINGSAIYTLDSDDTAVDFKNLDAVFNSTIFQGQLFGLYTGIVAFTLWNIYANKCIPVGRAMITVLFILHVLAAIDFGLQWSYIRIIYVKHGQSFRNEYLEYSTPDDVEIGIAITSIISTILVDSAMIWRCWMVWGRRWPIAVLPILCLICGSVSRIIMTIEQCTYPEPKAFIALLLILYQVFILATILWCTLLIIFRILSIGRANAGSRGPATVYRRVIEILVESSALYAIFVVLNIVLVACNNAANNYMETVASIARGVAPTLLIGRVAAGQARPDDSWQGSVMSSLRFGQDSEQMRSQDSTTESDTVDIDLEVLPEREDHLEGVSQ</sequence>
<dbReference type="Proteomes" id="UP001175228">
    <property type="component" value="Unassembled WGS sequence"/>
</dbReference>
<evidence type="ECO:0000313" key="4">
    <source>
        <dbReference type="Proteomes" id="UP001175228"/>
    </source>
</evidence>
<keyword evidence="2" id="KW-0812">Transmembrane</keyword>
<feature type="transmembrane region" description="Helical" evidence="2">
    <location>
        <begin position="111"/>
        <end position="132"/>
    </location>
</feature>
<reference evidence="3" key="1">
    <citation type="submission" date="2023-06" db="EMBL/GenBank/DDBJ databases">
        <authorList>
            <consortium name="Lawrence Berkeley National Laboratory"/>
            <person name="Ahrendt S."/>
            <person name="Sahu N."/>
            <person name="Indic B."/>
            <person name="Wong-Bajracharya J."/>
            <person name="Merenyi Z."/>
            <person name="Ke H.-M."/>
            <person name="Monk M."/>
            <person name="Kocsube S."/>
            <person name="Drula E."/>
            <person name="Lipzen A."/>
            <person name="Balint B."/>
            <person name="Henrissat B."/>
            <person name="Andreopoulos B."/>
            <person name="Martin F.M."/>
            <person name="Harder C.B."/>
            <person name="Rigling D."/>
            <person name="Ford K.L."/>
            <person name="Foster G.D."/>
            <person name="Pangilinan J."/>
            <person name="Papanicolaou A."/>
            <person name="Barry K."/>
            <person name="LaButti K."/>
            <person name="Viragh M."/>
            <person name="Koriabine M."/>
            <person name="Yan M."/>
            <person name="Riley R."/>
            <person name="Champramary S."/>
            <person name="Plett K.L."/>
            <person name="Tsai I.J."/>
            <person name="Slot J."/>
            <person name="Sipos G."/>
            <person name="Plett J."/>
            <person name="Nagy L.G."/>
            <person name="Grigoriev I.V."/>
        </authorList>
    </citation>
    <scope>NUCLEOTIDE SEQUENCE</scope>
    <source>
        <strain evidence="3">HWK02</strain>
    </source>
</reference>
<keyword evidence="4" id="KW-1185">Reference proteome</keyword>
<feature type="transmembrane region" description="Helical" evidence="2">
    <location>
        <begin position="66"/>
        <end position="91"/>
    </location>
</feature>
<evidence type="ECO:0000256" key="2">
    <source>
        <dbReference type="SAM" id="Phobius"/>
    </source>
</evidence>
<feature type="transmembrane region" description="Helical" evidence="2">
    <location>
        <begin position="174"/>
        <end position="204"/>
    </location>
</feature>
<feature type="region of interest" description="Disordered" evidence="1">
    <location>
        <begin position="294"/>
        <end position="318"/>
    </location>
</feature>
<feature type="transmembrane region" description="Helical" evidence="2">
    <location>
        <begin position="33"/>
        <end position="54"/>
    </location>
</feature>
<dbReference type="EMBL" id="JAUEPU010000010">
    <property type="protein sequence ID" value="KAK0498870.1"/>
    <property type="molecule type" value="Genomic_DNA"/>
</dbReference>
<proteinExistence type="predicted"/>
<evidence type="ECO:0000256" key="1">
    <source>
        <dbReference type="SAM" id="MobiDB-lite"/>
    </source>
</evidence>
<gene>
    <name evidence="3" type="ORF">EDD18DRAFT_53674</name>
</gene>
<comment type="caution">
    <text evidence="3">The sequence shown here is derived from an EMBL/GenBank/DDBJ whole genome shotgun (WGS) entry which is preliminary data.</text>
</comment>
<feature type="transmembrane region" description="Helical" evidence="2">
    <location>
        <begin position="225"/>
        <end position="245"/>
    </location>
</feature>
<feature type="compositionally biased region" description="Polar residues" evidence="1">
    <location>
        <begin position="297"/>
        <end position="310"/>
    </location>
</feature>
<name>A0AA39UZ00_9AGAR</name>
<organism evidence="3 4">
    <name type="scientific">Armillaria luteobubalina</name>
    <dbReference type="NCBI Taxonomy" id="153913"/>
    <lineage>
        <taxon>Eukaryota</taxon>
        <taxon>Fungi</taxon>
        <taxon>Dikarya</taxon>
        <taxon>Basidiomycota</taxon>
        <taxon>Agaricomycotina</taxon>
        <taxon>Agaricomycetes</taxon>
        <taxon>Agaricomycetidae</taxon>
        <taxon>Agaricales</taxon>
        <taxon>Marasmiineae</taxon>
        <taxon>Physalacriaceae</taxon>
        <taxon>Armillaria</taxon>
    </lineage>
</organism>
<evidence type="ECO:0000313" key="3">
    <source>
        <dbReference type="EMBL" id="KAK0498870.1"/>
    </source>
</evidence>
<keyword evidence="2" id="KW-0472">Membrane</keyword>
<keyword evidence="2" id="KW-1133">Transmembrane helix</keyword>